<feature type="chain" id="PRO_5045559471" evidence="2">
    <location>
        <begin position="22"/>
        <end position="317"/>
    </location>
</feature>
<evidence type="ECO:0000313" key="4">
    <source>
        <dbReference type="EMBL" id="MBD8002960.1"/>
    </source>
</evidence>
<feature type="signal peptide" evidence="2">
    <location>
        <begin position="1"/>
        <end position="21"/>
    </location>
</feature>
<dbReference type="Proteomes" id="UP000616346">
    <property type="component" value="Unassembled WGS sequence"/>
</dbReference>
<protein>
    <submittedName>
        <fullName evidence="4">Substrate-binding domain-containing protein</fullName>
    </submittedName>
</protein>
<accession>A0ABR8VE22</accession>
<dbReference type="RefSeq" id="WP_191710633.1">
    <property type="nucleotide sequence ID" value="NZ_JACSPQ010000017.1"/>
</dbReference>
<keyword evidence="1 2" id="KW-0732">Signal</keyword>
<name>A0ABR8VE22_9BACT</name>
<dbReference type="PANTHER" id="PTHR30570:SF1">
    <property type="entry name" value="PHOSPHATE-BINDING PROTEIN PSTS"/>
    <property type="match status" value="1"/>
</dbReference>
<evidence type="ECO:0000259" key="3">
    <source>
        <dbReference type="Pfam" id="PF12849"/>
    </source>
</evidence>
<dbReference type="Gene3D" id="3.40.190.10">
    <property type="entry name" value="Periplasmic binding protein-like II"/>
    <property type="match status" value="2"/>
</dbReference>
<dbReference type="PANTHER" id="PTHR30570">
    <property type="entry name" value="PERIPLASMIC PHOSPHATE BINDING COMPONENT OF PHOSPHATE ABC TRANSPORTER"/>
    <property type="match status" value="1"/>
</dbReference>
<organism evidence="4 5">
    <name type="scientific">Phocaeicola faecium</name>
    <dbReference type="NCBI Taxonomy" id="2762213"/>
    <lineage>
        <taxon>Bacteria</taxon>
        <taxon>Pseudomonadati</taxon>
        <taxon>Bacteroidota</taxon>
        <taxon>Bacteroidia</taxon>
        <taxon>Bacteroidales</taxon>
        <taxon>Bacteroidaceae</taxon>
        <taxon>Phocaeicola</taxon>
    </lineage>
</organism>
<dbReference type="Pfam" id="PF12849">
    <property type="entry name" value="PBP_like_2"/>
    <property type="match status" value="1"/>
</dbReference>
<dbReference type="SUPFAM" id="SSF53850">
    <property type="entry name" value="Periplasmic binding protein-like II"/>
    <property type="match status" value="1"/>
</dbReference>
<keyword evidence="5" id="KW-1185">Reference proteome</keyword>
<evidence type="ECO:0000256" key="2">
    <source>
        <dbReference type="SAM" id="SignalP"/>
    </source>
</evidence>
<comment type="caution">
    <text evidence="4">The sequence shown here is derived from an EMBL/GenBank/DDBJ whole genome shotgun (WGS) entry which is preliminary data.</text>
</comment>
<reference evidence="4 5" key="1">
    <citation type="submission" date="2020-08" db="EMBL/GenBank/DDBJ databases">
        <title>A Genomic Blueprint of the Chicken Gut Microbiome.</title>
        <authorList>
            <person name="Gilroy R."/>
            <person name="Ravi A."/>
            <person name="Getino M."/>
            <person name="Pursley I."/>
            <person name="Horton D.L."/>
            <person name="Alikhan N.-F."/>
            <person name="Baker D."/>
            <person name="Gharbi K."/>
            <person name="Hall N."/>
            <person name="Watson M."/>
            <person name="Adriaenssens E.M."/>
            <person name="Foster-Nyarko E."/>
            <person name="Jarju S."/>
            <person name="Secka A."/>
            <person name="Antonio M."/>
            <person name="Oren A."/>
            <person name="Chaudhuri R."/>
            <person name="La Ragione R.M."/>
            <person name="Hildebrand F."/>
            <person name="Pallen M.J."/>
        </authorList>
    </citation>
    <scope>NUCLEOTIDE SEQUENCE [LARGE SCALE GENOMIC DNA]</scope>
    <source>
        <strain evidence="4 5">Sa1YUN3</strain>
    </source>
</reference>
<evidence type="ECO:0000313" key="5">
    <source>
        <dbReference type="Proteomes" id="UP000616346"/>
    </source>
</evidence>
<dbReference type="PROSITE" id="PS51257">
    <property type="entry name" value="PROKAR_LIPOPROTEIN"/>
    <property type="match status" value="1"/>
</dbReference>
<dbReference type="InterPro" id="IPR024370">
    <property type="entry name" value="PBP_domain"/>
</dbReference>
<feature type="domain" description="PBP" evidence="3">
    <location>
        <begin position="35"/>
        <end position="291"/>
    </location>
</feature>
<dbReference type="EMBL" id="JACSPQ010000017">
    <property type="protein sequence ID" value="MBD8002960.1"/>
    <property type="molecule type" value="Genomic_DNA"/>
</dbReference>
<sequence>MKRGALLLALFVVFLASSCHDAQKKSSKGSEETLYSGNITIAVDESFKPIMEEELQVYRALTPEAVVTPIYCSEVEAINLLLKDSVRLVIANRRLTDEEIASFHARKFFPESIRMAVSGVALIVNRENPDSLITVEQFRNVLTGKIKTWKELNPQSELGNLQVVFDNPNSGTIHYAIDSICRGVQMASDLKALKTNEDVIKFVSETPEAIGVIGANWIGNDADTTRLSFNESVRVMAVSKMLRATKENSFKPYQAYLALRSYPLTHDVFILINDPRGALPTGLMTFLTSDKGQRIILKSGIVPATQPVRLVNVKDEF</sequence>
<evidence type="ECO:0000256" key="1">
    <source>
        <dbReference type="ARBA" id="ARBA00022729"/>
    </source>
</evidence>
<proteinExistence type="predicted"/>
<dbReference type="InterPro" id="IPR050811">
    <property type="entry name" value="Phosphate_ABC_transporter"/>
</dbReference>
<gene>
    <name evidence="4" type="ORF">H9626_12190</name>
</gene>